<name>A0A2T1GLB4_9CYAN</name>
<reference evidence="3 4" key="1">
    <citation type="submission" date="2018-03" db="EMBL/GenBank/DDBJ databases">
        <title>The ancient ancestry and fast evolution of plastids.</title>
        <authorList>
            <person name="Moore K.R."/>
            <person name="Magnabosco C."/>
            <person name="Momper L."/>
            <person name="Gold D.A."/>
            <person name="Bosak T."/>
            <person name="Fournier G.P."/>
        </authorList>
    </citation>
    <scope>NUCLEOTIDE SEQUENCE [LARGE SCALE GENOMIC DNA]</scope>
    <source>
        <strain evidence="3 4">CCALA 037</strain>
    </source>
</reference>
<evidence type="ECO:0000313" key="3">
    <source>
        <dbReference type="EMBL" id="PSB58656.1"/>
    </source>
</evidence>
<comment type="caution">
    <text evidence="3">The sequence shown here is derived from an EMBL/GenBank/DDBJ whole genome shotgun (WGS) entry which is preliminary data.</text>
</comment>
<dbReference type="RefSeq" id="WP_106300480.1">
    <property type="nucleotide sequence ID" value="NZ_PVWO01000027.1"/>
</dbReference>
<feature type="region of interest" description="Disordered" evidence="1">
    <location>
        <begin position="55"/>
        <end position="103"/>
    </location>
</feature>
<evidence type="ECO:0000313" key="4">
    <source>
        <dbReference type="Proteomes" id="UP000238937"/>
    </source>
</evidence>
<feature type="compositionally biased region" description="Polar residues" evidence="1">
    <location>
        <begin position="63"/>
        <end position="75"/>
    </location>
</feature>
<gene>
    <name evidence="3" type="ORF">C7B77_03795</name>
</gene>
<evidence type="ECO:0008006" key="5">
    <source>
        <dbReference type="Google" id="ProtNLM"/>
    </source>
</evidence>
<evidence type="ECO:0000256" key="1">
    <source>
        <dbReference type="SAM" id="MobiDB-lite"/>
    </source>
</evidence>
<keyword evidence="2" id="KW-0732">Signal</keyword>
<organism evidence="3 4">
    <name type="scientific">Chamaesiphon polymorphus CCALA 037</name>
    <dbReference type="NCBI Taxonomy" id="2107692"/>
    <lineage>
        <taxon>Bacteria</taxon>
        <taxon>Bacillati</taxon>
        <taxon>Cyanobacteriota</taxon>
        <taxon>Cyanophyceae</taxon>
        <taxon>Gomontiellales</taxon>
        <taxon>Chamaesiphonaceae</taxon>
        <taxon>Chamaesiphon</taxon>
    </lineage>
</organism>
<sequence length="103" mass="11236">MNFKSILVLGLGVATLGLTLPAHADTANSNTSKQTTVITGDKNVVNQRNTSVIRNTGIGRPTFENTGSSNDNSQGVDIFGNRNRVDQKNDSNINNVRYNPRRY</sequence>
<dbReference type="AlphaFoldDB" id="A0A2T1GLB4"/>
<feature type="chain" id="PRO_5015635818" description="Filamentous hemagglutinin" evidence="2">
    <location>
        <begin position="25"/>
        <end position="103"/>
    </location>
</feature>
<dbReference type="OrthoDB" id="577007at2"/>
<evidence type="ECO:0000256" key="2">
    <source>
        <dbReference type="SAM" id="SignalP"/>
    </source>
</evidence>
<feature type="signal peptide" evidence="2">
    <location>
        <begin position="1"/>
        <end position="24"/>
    </location>
</feature>
<proteinExistence type="predicted"/>
<keyword evidence="4" id="KW-1185">Reference proteome</keyword>
<dbReference type="Proteomes" id="UP000238937">
    <property type="component" value="Unassembled WGS sequence"/>
</dbReference>
<protein>
    <recommendedName>
        <fullName evidence="5">Filamentous hemagglutinin</fullName>
    </recommendedName>
</protein>
<accession>A0A2T1GLB4</accession>
<dbReference type="EMBL" id="PVWO01000027">
    <property type="protein sequence ID" value="PSB58656.1"/>
    <property type="molecule type" value="Genomic_DNA"/>
</dbReference>